<protein>
    <submittedName>
        <fullName evidence="1">DNA-binding beta-propeller fold protein YncE</fullName>
    </submittedName>
</protein>
<comment type="caution">
    <text evidence="1">The sequence shown here is derived from an EMBL/GenBank/DDBJ whole genome shotgun (WGS) entry which is preliminary data.</text>
</comment>
<dbReference type="PANTHER" id="PTHR47197:SF3">
    <property type="entry name" value="DIHYDRO-HEME D1 DEHYDROGENASE"/>
    <property type="match status" value="1"/>
</dbReference>
<dbReference type="RefSeq" id="WP_183750532.1">
    <property type="nucleotide sequence ID" value="NZ_JACICC010000001.1"/>
</dbReference>
<dbReference type="GO" id="GO:0003677">
    <property type="term" value="F:DNA binding"/>
    <property type="evidence" value="ECO:0007669"/>
    <property type="project" value="UniProtKB-KW"/>
</dbReference>
<dbReference type="PANTHER" id="PTHR47197">
    <property type="entry name" value="PROTEIN NIRF"/>
    <property type="match status" value="1"/>
</dbReference>
<reference evidence="1 2" key="1">
    <citation type="submission" date="2020-08" db="EMBL/GenBank/DDBJ databases">
        <title>Genomic Encyclopedia of Type Strains, Phase IV (KMG-IV): sequencing the most valuable type-strain genomes for metagenomic binning, comparative biology and taxonomic classification.</title>
        <authorList>
            <person name="Goeker M."/>
        </authorList>
    </citation>
    <scope>NUCLEOTIDE SEQUENCE [LARGE SCALE GENOMIC DNA]</scope>
    <source>
        <strain evidence="1 2">DSM 28760</strain>
    </source>
</reference>
<proteinExistence type="predicted"/>
<dbReference type="InterPro" id="IPR011045">
    <property type="entry name" value="N2O_reductase_N"/>
</dbReference>
<gene>
    <name evidence="1" type="ORF">FHS81_000605</name>
</gene>
<dbReference type="SUPFAM" id="SSF50974">
    <property type="entry name" value="Nitrous oxide reductase, N-terminal domain"/>
    <property type="match status" value="1"/>
</dbReference>
<dbReference type="Gene3D" id="2.130.10.10">
    <property type="entry name" value="YVTN repeat-like/Quinoprotein amine dehydrogenase"/>
    <property type="match status" value="1"/>
</dbReference>
<evidence type="ECO:0000313" key="1">
    <source>
        <dbReference type="EMBL" id="MBB3808551.1"/>
    </source>
</evidence>
<dbReference type="Proteomes" id="UP000537592">
    <property type="component" value="Unassembled WGS sequence"/>
</dbReference>
<sequence>MTTTDRQILRQPLTSDVVELAYSARQDALFVSAPDWEDETRSRVLRLDPETLAVTATIPLPSKGFGVVLDDEAARLYLTQGFDGAIAVVDVERNALETRIPIVEKTNMEALYRALNPTPEQLGFALDMLKRFGIVNDYPYRLRELAVDSGKGRLFAPGLGLGLESVLFVIDTRQNQLEKTIPGFGYNAVGIALDEVRHRVFVSNMQGQLIVVDTQTLEILHTLEIEADQLLNLVYDAATNRLFGVDQGIDRDRWRDMHLGKSYERRSAGHRVFVLDADTGKTLAEMPTDEVPIGLRYDGERQRLYVTNRGGIRVDAGAGTLTIYDTAGYTLLETISLPPHPNSMALGAGGEALFVTVKNDGDSKKAGKQESVARIDLR</sequence>
<keyword evidence="1" id="KW-0238">DNA-binding</keyword>
<keyword evidence="2" id="KW-1185">Reference proteome</keyword>
<dbReference type="EMBL" id="JACICC010000001">
    <property type="protein sequence ID" value="MBB3808551.1"/>
    <property type="molecule type" value="Genomic_DNA"/>
</dbReference>
<dbReference type="AlphaFoldDB" id="A0A7W6EF55"/>
<accession>A0A7W6EF55</accession>
<organism evidence="1 2">
    <name type="scientific">Pseudochelatococcus contaminans</name>
    <dbReference type="NCBI Taxonomy" id="1538103"/>
    <lineage>
        <taxon>Bacteria</taxon>
        <taxon>Pseudomonadati</taxon>
        <taxon>Pseudomonadota</taxon>
        <taxon>Alphaproteobacteria</taxon>
        <taxon>Hyphomicrobiales</taxon>
        <taxon>Chelatococcaceae</taxon>
        <taxon>Pseudochelatococcus</taxon>
    </lineage>
</organism>
<evidence type="ECO:0000313" key="2">
    <source>
        <dbReference type="Proteomes" id="UP000537592"/>
    </source>
</evidence>
<dbReference type="InterPro" id="IPR015943">
    <property type="entry name" value="WD40/YVTN_repeat-like_dom_sf"/>
</dbReference>
<name>A0A7W6EF55_9HYPH</name>
<dbReference type="InterPro" id="IPR051200">
    <property type="entry name" value="Host-pathogen_enzymatic-act"/>
</dbReference>